<dbReference type="Proteomes" id="UP000053070">
    <property type="component" value="Unassembled WGS sequence"/>
</dbReference>
<comment type="caution">
    <text evidence="1">The sequence shown here is derived from an EMBL/GenBank/DDBJ whole genome shotgun (WGS) entry which is preliminary data.</text>
</comment>
<name>A0A0G9MUX2_9SPHN</name>
<accession>A0A0G9MUX2</accession>
<keyword evidence="2" id="KW-1185">Reference proteome</keyword>
<gene>
    <name evidence="1" type="ORF">AAW01_03630</name>
</gene>
<reference evidence="1 2" key="1">
    <citation type="submission" date="2015-04" db="EMBL/GenBank/DDBJ databases">
        <title>The draft genome sequence of Erythrobacr gangjinensis K7-2.</title>
        <authorList>
            <person name="Zhuang L."/>
            <person name="Liu Y."/>
            <person name="Shao Z."/>
        </authorList>
    </citation>
    <scope>NUCLEOTIDE SEQUENCE [LARGE SCALE GENOMIC DNA]</scope>
    <source>
        <strain evidence="1 2">K7-2</strain>
    </source>
</reference>
<dbReference type="Gene3D" id="1.20.1260.10">
    <property type="match status" value="1"/>
</dbReference>
<dbReference type="Pfam" id="PF09537">
    <property type="entry name" value="DUF2383"/>
    <property type="match status" value="1"/>
</dbReference>
<evidence type="ECO:0000313" key="1">
    <source>
        <dbReference type="EMBL" id="KLE33093.1"/>
    </source>
</evidence>
<dbReference type="InterPro" id="IPR011971">
    <property type="entry name" value="CHP02284"/>
</dbReference>
<evidence type="ECO:0000313" key="2">
    <source>
        <dbReference type="Proteomes" id="UP000053070"/>
    </source>
</evidence>
<sequence>MNNNQSTLNSLATTTFDSVRGYRKAAEIADNPQLSQQLEQRANSREQTLGTLNAELSRLGCEQVNEQSFSGQAHQMFASISDAFENGDEAAAERVEEGEDYIAGQFRDALDGSDLEGSSRQVVEQAYQEIQSGEQFGDRIENQYD</sequence>
<proteinExistence type="predicted"/>
<dbReference type="NCBIfam" id="TIGR02284">
    <property type="entry name" value="PA2169 family four-helix-bundle protein"/>
    <property type="match status" value="1"/>
</dbReference>
<dbReference type="OrthoDB" id="7265085at2"/>
<dbReference type="AlphaFoldDB" id="A0A0G9MUX2"/>
<dbReference type="RefSeq" id="WP_047005943.1">
    <property type="nucleotide sequence ID" value="NZ_CP018097.1"/>
</dbReference>
<dbReference type="InterPro" id="IPR019052">
    <property type="entry name" value="DUF2383"/>
</dbReference>
<dbReference type="EMBL" id="LBHC01000001">
    <property type="protein sequence ID" value="KLE33093.1"/>
    <property type="molecule type" value="Genomic_DNA"/>
</dbReference>
<organism evidence="1 2">
    <name type="scientific">Aurantiacibacter gangjinensis</name>
    <dbReference type="NCBI Taxonomy" id="502682"/>
    <lineage>
        <taxon>Bacteria</taxon>
        <taxon>Pseudomonadati</taxon>
        <taxon>Pseudomonadota</taxon>
        <taxon>Alphaproteobacteria</taxon>
        <taxon>Sphingomonadales</taxon>
        <taxon>Erythrobacteraceae</taxon>
        <taxon>Aurantiacibacter</taxon>
    </lineage>
</organism>
<dbReference type="PATRIC" id="fig|502682.8.peg.740"/>
<dbReference type="InterPro" id="IPR012347">
    <property type="entry name" value="Ferritin-like"/>
</dbReference>
<dbReference type="STRING" id="502682.BMF35_a2149"/>
<dbReference type="KEGG" id="egn:BMF35_a2149"/>
<protein>
    <submittedName>
        <fullName evidence="1">Uncharacterized protein</fullName>
    </submittedName>
</protein>